<protein>
    <recommendedName>
        <fullName evidence="5">RING-type domain-containing protein</fullName>
    </recommendedName>
</protein>
<dbReference type="PANTHER" id="PTHR12183">
    <property type="entry name" value="MITOCHONDRIAL UBIQUITIN LIGASE ACTIVATOR OF NFKB 1"/>
    <property type="match status" value="1"/>
</dbReference>
<evidence type="ECO:0000256" key="2">
    <source>
        <dbReference type="ARBA" id="ARBA00022771"/>
    </source>
</evidence>
<accession>A0A9W7EJ06</accession>
<dbReference type="GO" id="GO:0004842">
    <property type="term" value="F:ubiquitin-protein transferase activity"/>
    <property type="evidence" value="ECO:0007669"/>
    <property type="project" value="TreeGrafter"/>
</dbReference>
<feature type="domain" description="RING-type" evidence="5">
    <location>
        <begin position="471"/>
        <end position="506"/>
    </location>
</feature>
<evidence type="ECO:0000259" key="5">
    <source>
        <dbReference type="PROSITE" id="PS50089"/>
    </source>
</evidence>
<dbReference type="InterPro" id="IPR036770">
    <property type="entry name" value="Ankyrin_rpt-contain_sf"/>
</dbReference>
<reference evidence="7" key="1">
    <citation type="journal article" date="2023" name="Commun. Biol.">
        <title>Genome analysis of Parmales, the sister group of diatoms, reveals the evolutionary specialization of diatoms from phago-mixotrophs to photoautotrophs.</title>
        <authorList>
            <person name="Ban H."/>
            <person name="Sato S."/>
            <person name="Yoshikawa S."/>
            <person name="Yamada K."/>
            <person name="Nakamura Y."/>
            <person name="Ichinomiya M."/>
            <person name="Sato N."/>
            <person name="Blanc-Mathieu R."/>
            <person name="Endo H."/>
            <person name="Kuwata A."/>
            <person name="Ogata H."/>
        </authorList>
    </citation>
    <scope>NUCLEOTIDE SEQUENCE [LARGE SCALE GENOMIC DNA]</scope>
    <source>
        <strain evidence="7">NIES 3701</strain>
    </source>
</reference>
<dbReference type="EMBL" id="BRXY01000249">
    <property type="protein sequence ID" value="GMH80748.1"/>
    <property type="molecule type" value="Genomic_DNA"/>
</dbReference>
<dbReference type="PROSITE" id="PS50089">
    <property type="entry name" value="ZF_RING_2"/>
    <property type="match status" value="1"/>
</dbReference>
<dbReference type="InterPro" id="IPR051652">
    <property type="entry name" value="MDM2_MDM4_MUL1"/>
</dbReference>
<dbReference type="SUPFAM" id="SSF57850">
    <property type="entry name" value="RING/U-box"/>
    <property type="match status" value="1"/>
</dbReference>
<keyword evidence="2 4" id="KW-0863">Zinc-finger</keyword>
<keyword evidence="1" id="KW-0479">Metal-binding</keyword>
<dbReference type="InterPro" id="IPR002110">
    <property type="entry name" value="Ankyrin_rpt"/>
</dbReference>
<evidence type="ECO:0000256" key="3">
    <source>
        <dbReference type="ARBA" id="ARBA00022833"/>
    </source>
</evidence>
<keyword evidence="3" id="KW-0862">Zinc</keyword>
<dbReference type="SUPFAM" id="SSF48403">
    <property type="entry name" value="Ankyrin repeat"/>
    <property type="match status" value="1"/>
</dbReference>
<dbReference type="AlphaFoldDB" id="A0A9W7EJ06"/>
<evidence type="ECO:0000313" key="6">
    <source>
        <dbReference type="EMBL" id="GMH80748.1"/>
    </source>
</evidence>
<evidence type="ECO:0000256" key="1">
    <source>
        <dbReference type="ARBA" id="ARBA00022723"/>
    </source>
</evidence>
<proteinExistence type="predicted"/>
<dbReference type="Proteomes" id="UP001165085">
    <property type="component" value="Unassembled WGS sequence"/>
</dbReference>
<gene>
    <name evidence="6" type="ORF">TrST_g14360</name>
</gene>
<dbReference type="Pfam" id="PF13920">
    <property type="entry name" value="zf-C3HC4_3"/>
    <property type="match status" value="1"/>
</dbReference>
<dbReference type="Gene3D" id="1.25.40.20">
    <property type="entry name" value="Ankyrin repeat-containing domain"/>
    <property type="match status" value="2"/>
</dbReference>
<dbReference type="GO" id="GO:0008270">
    <property type="term" value="F:zinc ion binding"/>
    <property type="evidence" value="ECO:0007669"/>
    <property type="project" value="UniProtKB-KW"/>
</dbReference>
<dbReference type="InterPro" id="IPR013083">
    <property type="entry name" value="Znf_RING/FYVE/PHD"/>
</dbReference>
<dbReference type="Gene3D" id="3.30.40.10">
    <property type="entry name" value="Zinc/RING finger domain, C3HC4 (zinc finger)"/>
    <property type="match status" value="1"/>
</dbReference>
<dbReference type="GO" id="GO:0016567">
    <property type="term" value="P:protein ubiquitination"/>
    <property type="evidence" value="ECO:0007669"/>
    <property type="project" value="TreeGrafter"/>
</dbReference>
<comment type="caution">
    <text evidence="6">The sequence shown here is derived from an EMBL/GenBank/DDBJ whole genome shotgun (WGS) entry which is preliminary data.</text>
</comment>
<name>A0A9W7EJ06_9STRA</name>
<keyword evidence="7" id="KW-1185">Reference proteome</keyword>
<evidence type="ECO:0000313" key="7">
    <source>
        <dbReference type="Proteomes" id="UP001165085"/>
    </source>
</evidence>
<dbReference type="SMART" id="SM00248">
    <property type="entry name" value="ANK"/>
    <property type="match status" value="4"/>
</dbReference>
<sequence length="517" mass="56975">MATGAPSDVFVPPPPTFQQAVSTDLGGPELLDLCKLASERPPIGDVGGFDRDGFPTDVHNPLGGPTVSSTFLPRSWDIILQRARALEDRRFRGELFKADEDGMTVLNFALCWNGPIALVELILSKCRTKAPKHTNEAGEHILQMRSAAGWLPLHLAAATCLDLNVIKVVIRHYPEALRDSCTAGTPIDLAKSMGTDRSNNAEIIELLENCRACFENQDPVGLLQHCAIEDLLSLTKKFDWPACIKRVRWSLMNPAIRFMDEILKTDASGWTPLAHAIKWQGPSDLITLILHKCESDIDKKRLLSMKDNMGHQALHLAAAHYDDIVIIRSFIVDYPIALQVTSDDGRTPLDLAKGTNSQRAIHAEIVSLVDCCTSAKDEYEVKKLCGAIDPTYAHLRDSLQAAVTCRDCDKIDESIALLEAIRLGDDPLVGEAKVLAEELRPQQAFKKLQRQVSEKNRALNDLTDKLDATVCVVCMVNQRSTVIMECAHLVCCPTCANKLTSCPICRGKISRKINTKG</sequence>
<dbReference type="OrthoDB" id="1926212at2759"/>
<dbReference type="InterPro" id="IPR001841">
    <property type="entry name" value="Znf_RING"/>
</dbReference>
<dbReference type="PANTHER" id="PTHR12183:SF32">
    <property type="entry name" value="MITOCHONDRIAL E3 UBIQUITIN PROTEIN LIGASE 1"/>
    <property type="match status" value="1"/>
</dbReference>
<organism evidence="6 7">
    <name type="scientific">Triparma strigata</name>
    <dbReference type="NCBI Taxonomy" id="1606541"/>
    <lineage>
        <taxon>Eukaryota</taxon>
        <taxon>Sar</taxon>
        <taxon>Stramenopiles</taxon>
        <taxon>Ochrophyta</taxon>
        <taxon>Bolidophyceae</taxon>
        <taxon>Parmales</taxon>
        <taxon>Triparmaceae</taxon>
        <taxon>Triparma</taxon>
    </lineage>
</organism>
<evidence type="ECO:0000256" key="4">
    <source>
        <dbReference type="PROSITE-ProRule" id="PRU00175"/>
    </source>
</evidence>